<dbReference type="GO" id="GO:0070733">
    <property type="term" value="F:AMPylase activity"/>
    <property type="evidence" value="ECO:0007669"/>
    <property type="project" value="UniProtKB-EC"/>
</dbReference>
<gene>
    <name evidence="8" type="primary">ydiU</name>
    <name evidence="8" type="synonym">selO</name>
    <name evidence="9" type="ORF">S7S_07365</name>
</gene>
<feature type="binding site" evidence="8">
    <location>
        <position position="184"/>
    </location>
    <ligand>
        <name>ATP</name>
        <dbReference type="ChEBI" id="CHEBI:30616"/>
    </ligand>
</feature>
<reference evidence="9 10" key="1">
    <citation type="journal article" date="2012" name="J. Bacteriol.">
        <title>Genome sequence of an alkane-degrading bacterium, Alcanivorax pacificus type strain W11-5, isolated from deep sea sediment.</title>
        <authorList>
            <person name="Lai Q."/>
            <person name="Shao Z."/>
        </authorList>
    </citation>
    <scope>NUCLEOTIDE SEQUENCE [LARGE SCALE GENOMIC DNA]</scope>
    <source>
        <strain evidence="9 10">W11-5</strain>
    </source>
</reference>
<dbReference type="Pfam" id="PF02696">
    <property type="entry name" value="SelO"/>
    <property type="match status" value="1"/>
</dbReference>
<comment type="catalytic activity">
    <reaction evidence="8">
        <text>L-histidyl-[protein] + UTP = N(tele)-(5'-uridylyl)-L-histidyl-[protein] + diphosphate</text>
        <dbReference type="Rhea" id="RHEA:83891"/>
        <dbReference type="Rhea" id="RHEA-COMP:9745"/>
        <dbReference type="Rhea" id="RHEA-COMP:20239"/>
        <dbReference type="ChEBI" id="CHEBI:29979"/>
        <dbReference type="ChEBI" id="CHEBI:33019"/>
        <dbReference type="ChEBI" id="CHEBI:46398"/>
        <dbReference type="ChEBI" id="CHEBI:233474"/>
    </reaction>
</comment>
<accession>A0A0B4XI85</accession>
<dbReference type="AlphaFoldDB" id="A0A0B4XI85"/>
<feature type="binding site" evidence="8">
    <location>
        <position position="263"/>
    </location>
    <ligand>
        <name>ATP</name>
        <dbReference type="ChEBI" id="CHEBI:30616"/>
    </ligand>
</feature>
<feature type="binding site" evidence="8">
    <location>
        <position position="93"/>
    </location>
    <ligand>
        <name>ATP</name>
        <dbReference type="ChEBI" id="CHEBI:30616"/>
    </ligand>
</feature>
<dbReference type="STRING" id="391936.S7S_07365"/>
<dbReference type="PANTHER" id="PTHR32057">
    <property type="entry name" value="PROTEIN ADENYLYLTRANSFERASE SELO, MITOCHONDRIAL"/>
    <property type="match status" value="1"/>
</dbReference>
<comment type="catalytic activity">
    <reaction evidence="8">
        <text>L-seryl-[protein] + ATP = 3-O-(5'-adenylyl)-L-seryl-[protein] + diphosphate</text>
        <dbReference type="Rhea" id="RHEA:58120"/>
        <dbReference type="Rhea" id="RHEA-COMP:9863"/>
        <dbReference type="Rhea" id="RHEA-COMP:15073"/>
        <dbReference type="ChEBI" id="CHEBI:29999"/>
        <dbReference type="ChEBI" id="CHEBI:30616"/>
        <dbReference type="ChEBI" id="CHEBI:33019"/>
        <dbReference type="ChEBI" id="CHEBI:142516"/>
        <dbReference type="EC" id="2.7.7.108"/>
    </reaction>
</comment>
<dbReference type="HAMAP" id="MF_00692">
    <property type="entry name" value="SelO"/>
    <property type="match status" value="1"/>
</dbReference>
<evidence type="ECO:0000313" key="10">
    <source>
        <dbReference type="Proteomes" id="UP000006764"/>
    </source>
</evidence>
<keyword evidence="4 8" id="KW-0479">Metal-binding</keyword>
<dbReference type="EMBL" id="CP004387">
    <property type="protein sequence ID" value="AJD47889.1"/>
    <property type="molecule type" value="Genomic_DNA"/>
</dbReference>
<dbReference type="Proteomes" id="UP000006764">
    <property type="component" value="Chromosome"/>
</dbReference>
<comment type="similarity">
    <text evidence="1 8">Belongs to the SELO family.</text>
</comment>
<keyword evidence="7 8" id="KW-0460">Magnesium</keyword>
<comment type="catalytic activity">
    <reaction evidence="8">
        <text>L-threonyl-[protein] + ATP = 3-O-(5'-adenylyl)-L-threonyl-[protein] + diphosphate</text>
        <dbReference type="Rhea" id="RHEA:54292"/>
        <dbReference type="Rhea" id="RHEA-COMP:11060"/>
        <dbReference type="Rhea" id="RHEA-COMP:13847"/>
        <dbReference type="ChEBI" id="CHEBI:30013"/>
        <dbReference type="ChEBI" id="CHEBI:30616"/>
        <dbReference type="ChEBI" id="CHEBI:33019"/>
        <dbReference type="ChEBI" id="CHEBI:138113"/>
        <dbReference type="EC" id="2.7.7.108"/>
    </reaction>
</comment>
<evidence type="ECO:0000256" key="4">
    <source>
        <dbReference type="ARBA" id="ARBA00022723"/>
    </source>
</evidence>
<dbReference type="GO" id="GO:0000287">
    <property type="term" value="F:magnesium ion binding"/>
    <property type="evidence" value="ECO:0007669"/>
    <property type="project" value="UniProtKB-UniRule"/>
</dbReference>
<feature type="binding site" evidence="8">
    <location>
        <position position="94"/>
    </location>
    <ligand>
        <name>ATP</name>
        <dbReference type="ChEBI" id="CHEBI:30616"/>
    </ligand>
</feature>
<keyword evidence="3 8" id="KW-0548">Nucleotidyltransferase</keyword>
<keyword evidence="8" id="KW-0464">Manganese</keyword>
<dbReference type="NCBIfam" id="NF000658">
    <property type="entry name" value="PRK00029.1"/>
    <property type="match status" value="1"/>
</dbReference>
<comment type="catalytic activity">
    <reaction evidence="8">
        <text>L-tyrosyl-[protein] + UTP = O-(5'-uridylyl)-L-tyrosyl-[protein] + diphosphate</text>
        <dbReference type="Rhea" id="RHEA:83887"/>
        <dbReference type="Rhea" id="RHEA-COMP:10136"/>
        <dbReference type="Rhea" id="RHEA-COMP:20238"/>
        <dbReference type="ChEBI" id="CHEBI:33019"/>
        <dbReference type="ChEBI" id="CHEBI:46398"/>
        <dbReference type="ChEBI" id="CHEBI:46858"/>
        <dbReference type="ChEBI" id="CHEBI:90602"/>
    </reaction>
</comment>
<dbReference type="GO" id="GO:0030145">
    <property type="term" value="F:manganese ion binding"/>
    <property type="evidence" value="ECO:0007669"/>
    <property type="project" value="UniProtKB-UniRule"/>
</dbReference>
<comment type="function">
    <text evidence="8">Nucleotidyltransferase involved in the post-translational modification of proteins. It can catalyze the addition of adenosine monophosphate (AMP) or uridine monophosphate (UMP) to a protein, resulting in modifications known as AMPylation and UMPylation.</text>
</comment>
<comment type="catalytic activity">
    <reaction evidence="8">
        <text>L-seryl-[protein] + UTP = O-(5'-uridylyl)-L-seryl-[protein] + diphosphate</text>
        <dbReference type="Rhea" id="RHEA:64604"/>
        <dbReference type="Rhea" id="RHEA-COMP:9863"/>
        <dbReference type="Rhea" id="RHEA-COMP:16635"/>
        <dbReference type="ChEBI" id="CHEBI:29999"/>
        <dbReference type="ChEBI" id="CHEBI:33019"/>
        <dbReference type="ChEBI" id="CHEBI:46398"/>
        <dbReference type="ChEBI" id="CHEBI:156051"/>
    </reaction>
</comment>
<keyword evidence="6 8" id="KW-0067">ATP-binding</keyword>
<evidence type="ECO:0000256" key="7">
    <source>
        <dbReference type="ARBA" id="ARBA00022842"/>
    </source>
</evidence>
<evidence type="ECO:0000256" key="1">
    <source>
        <dbReference type="ARBA" id="ARBA00009747"/>
    </source>
</evidence>
<evidence type="ECO:0000256" key="2">
    <source>
        <dbReference type="ARBA" id="ARBA00022679"/>
    </source>
</evidence>
<dbReference type="GO" id="GO:0005524">
    <property type="term" value="F:ATP binding"/>
    <property type="evidence" value="ECO:0007669"/>
    <property type="project" value="UniProtKB-UniRule"/>
</dbReference>
<sequence length="487" mass="54518">MNPLHTLRFDNRYRALPGSLHADVTPQPLAAPRTLAARSDDCLALIGLPPDEVSDTALLEAFSGERLLPGMAPLAQKYTGHQFGVYNPDLGDGRGLLLGEVVLPDGSRRDLHLKGAGKTPFSRMGDGRAVLRSSIREFLASEALAALGISTTRALCVIGSDEPVYRETRETGAMLLRVARTHVRFGHFEYLHHSDQLDVLPQLLDYVIDLHLPALRDAENPARELFRTVVHRTAHMIAGWQNAGFAHGVMNSDNMSILGETFDYGPYGFLDAFEPGFICNHSDWQGRYAFNRQPEIGLWNLNCLAHGFSTLMRREHLVDALKEYEDAFHNQYLALLRARLGLAQPHPQDAELIGDLLGLMSADRADYTRSFRGLCEFDRHSLATPAQDEFRDTVAFRNWSKRYADRLAQEDSQDDARAAAMRAANPKYVLRNYLAETAIRQAQAGDFSEVMRLHRLLRTPFAEQPAMQDYAALPPDWGRHLEISCSS</sequence>
<keyword evidence="5 8" id="KW-0547">Nucleotide-binding</keyword>
<dbReference type="EC" id="2.7.7.-" evidence="8"/>
<evidence type="ECO:0000256" key="5">
    <source>
        <dbReference type="ARBA" id="ARBA00022741"/>
    </source>
</evidence>
<feature type="binding site" evidence="8">
    <location>
        <position position="263"/>
    </location>
    <ligand>
        <name>Mg(2+)</name>
        <dbReference type="ChEBI" id="CHEBI:18420"/>
    </ligand>
</feature>
<protein>
    <recommendedName>
        <fullName evidence="8">Protein nucleotidyltransferase YdiU</fullName>
        <ecNumber evidence="8">2.7.7.-</ecNumber>
    </recommendedName>
    <alternativeName>
        <fullName evidence="8">Protein adenylyltransferase YdiU</fullName>
        <ecNumber evidence="8">2.7.7.108</ecNumber>
    </alternativeName>
    <alternativeName>
        <fullName evidence="8">Protein uridylyltransferase YdiU</fullName>
        <ecNumber evidence="8">2.7.7.-</ecNumber>
    </alternativeName>
</protein>
<comment type="catalytic activity">
    <reaction evidence="8">
        <text>L-tyrosyl-[protein] + ATP = O-(5'-adenylyl)-L-tyrosyl-[protein] + diphosphate</text>
        <dbReference type="Rhea" id="RHEA:54288"/>
        <dbReference type="Rhea" id="RHEA-COMP:10136"/>
        <dbReference type="Rhea" id="RHEA-COMP:13846"/>
        <dbReference type="ChEBI" id="CHEBI:30616"/>
        <dbReference type="ChEBI" id="CHEBI:33019"/>
        <dbReference type="ChEBI" id="CHEBI:46858"/>
        <dbReference type="ChEBI" id="CHEBI:83624"/>
        <dbReference type="EC" id="2.7.7.108"/>
    </reaction>
</comment>
<feature type="binding site" evidence="8">
    <location>
        <position position="177"/>
    </location>
    <ligand>
        <name>ATP</name>
        <dbReference type="ChEBI" id="CHEBI:30616"/>
    </ligand>
</feature>
<feature type="binding site" evidence="8">
    <location>
        <position position="114"/>
    </location>
    <ligand>
        <name>ATP</name>
        <dbReference type="ChEBI" id="CHEBI:30616"/>
    </ligand>
</feature>
<dbReference type="EC" id="2.7.7.108" evidence="8"/>
<keyword evidence="10" id="KW-1185">Reference proteome</keyword>
<evidence type="ECO:0000256" key="8">
    <source>
        <dbReference type="HAMAP-Rule" id="MF_00692"/>
    </source>
</evidence>
<feature type="active site" description="Proton acceptor" evidence="8">
    <location>
        <position position="253"/>
    </location>
</feature>
<feature type="binding site" evidence="8">
    <location>
        <position position="91"/>
    </location>
    <ligand>
        <name>ATP</name>
        <dbReference type="ChEBI" id="CHEBI:30616"/>
    </ligand>
</feature>
<feature type="binding site" evidence="8">
    <location>
        <position position="254"/>
    </location>
    <ligand>
        <name>Mg(2+)</name>
        <dbReference type="ChEBI" id="CHEBI:18420"/>
    </ligand>
</feature>
<feature type="binding site" evidence="8">
    <location>
        <position position="126"/>
    </location>
    <ligand>
        <name>ATP</name>
        <dbReference type="ChEBI" id="CHEBI:30616"/>
    </ligand>
</feature>
<evidence type="ECO:0000313" key="9">
    <source>
        <dbReference type="EMBL" id="AJD47889.1"/>
    </source>
</evidence>
<comment type="cofactor">
    <cofactor evidence="8">
        <name>Mg(2+)</name>
        <dbReference type="ChEBI" id="CHEBI:18420"/>
    </cofactor>
    <cofactor evidence="8">
        <name>Mn(2+)</name>
        <dbReference type="ChEBI" id="CHEBI:29035"/>
    </cofactor>
</comment>
<dbReference type="OrthoDB" id="9776281at2"/>
<keyword evidence="2 8" id="KW-0808">Transferase</keyword>
<evidence type="ECO:0000256" key="3">
    <source>
        <dbReference type="ARBA" id="ARBA00022695"/>
    </source>
</evidence>
<dbReference type="PANTHER" id="PTHR32057:SF14">
    <property type="entry name" value="PROTEIN ADENYLYLTRANSFERASE SELO, MITOCHONDRIAL"/>
    <property type="match status" value="1"/>
</dbReference>
<proteinExistence type="inferred from homology"/>
<evidence type="ECO:0000256" key="6">
    <source>
        <dbReference type="ARBA" id="ARBA00022840"/>
    </source>
</evidence>
<dbReference type="InterPro" id="IPR003846">
    <property type="entry name" value="SelO"/>
</dbReference>
<dbReference type="KEGG" id="apac:S7S_07365"/>
<feature type="binding site" evidence="8">
    <location>
        <position position="127"/>
    </location>
    <ligand>
        <name>ATP</name>
        <dbReference type="ChEBI" id="CHEBI:30616"/>
    </ligand>
</feature>
<organism evidence="9 10">
    <name type="scientific">Isoalcanivorax pacificus W11-5</name>
    <dbReference type="NCBI Taxonomy" id="391936"/>
    <lineage>
        <taxon>Bacteria</taxon>
        <taxon>Pseudomonadati</taxon>
        <taxon>Pseudomonadota</taxon>
        <taxon>Gammaproteobacteria</taxon>
        <taxon>Oceanospirillales</taxon>
        <taxon>Alcanivoracaceae</taxon>
        <taxon>Isoalcanivorax</taxon>
    </lineage>
</organism>
<name>A0A0B4XI85_9GAMM</name>
<dbReference type="HOGENOM" id="CLU_010245_4_0_6"/>